<dbReference type="Proteomes" id="UP001348149">
    <property type="component" value="Unassembled WGS sequence"/>
</dbReference>
<reference evidence="3 4" key="1">
    <citation type="submission" date="2024-01" db="EMBL/GenBank/DDBJ databases">
        <title>Mesobacterium rodlantinim sp. nov., isolated from shallow sea hydrothermal systems off Kueishantao Island.</title>
        <authorList>
            <person name="Su Z."/>
            <person name="Tang K."/>
        </authorList>
    </citation>
    <scope>NUCLEOTIDE SEQUENCE [LARGE SCALE GENOMIC DNA]</scope>
    <source>
        <strain evidence="3 4">TK19101</strain>
    </source>
</reference>
<evidence type="ECO:0000313" key="4">
    <source>
        <dbReference type="Proteomes" id="UP001348149"/>
    </source>
</evidence>
<dbReference type="Pfam" id="PF00892">
    <property type="entry name" value="EamA"/>
    <property type="match status" value="2"/>
</dbReference>
<dbReference type="EMBL" id="JAYLLH010000035">
    <property type="protein sequence ID" value="MEC3863043.1"/>
    <property type="molecule type" value="Genomic_DNA"/>
</dbReference>
<feature type="transmembrane region" description="Helical" evidence="1">
    <location>
        <begin position="147"/>
        <end position="163"/>
    </location>
</feature>
<evidence type="ECO:0000313" key="3">
    <source>
        <dbReference type="EMBL" id="MEC3863043.1"/>
    </source>
</evidence>
<sequence>MDNLRGIGFMVLSMALFAVEDSFIKASSGHMPTGLILIVLGSCGAVFYAVLAARRGHRVVTPLLLTPPILVRNLSELFGTMAFVTALSLIPLATAAAIVQATPLLMTLGAAVLLREPVGWRRWTAIWVGLSGVLLILRPGMDSFDPNALFAVLGVLALAARDLGARYVPRDVSNLVLSCYGFASVVPAGVLLLLISGDWPAWPGAMPAALLAGAVIFGVAGYYGITIATRTGDVSVVTPFRYTRLLFAMILGALVFAELPDWPTLAGAAIIIVTGVYTLLREARLRRAQRAAAGARR</sequence>
<dbReference type="SUPFAM" id="SSF103481">
    <property type="entry name" value="Multidrug resistance efflux transporter EmrE"/>
    <property type="match status" value="2"/>
</dbReference>
<feature type="transmembrane region" description="Helical" evidence="1">
    <location>
        <begin position="35"/>
        <end position="57"/>
    </location>
</feature>
<feature type="transmembrane region" description="Helical" evidence="1">
    <location>
        <begin position="208"/>
        <end position="228"/>
    </location>
</feature>
<feature type="transmembrane region" description="Helical" evidence="1">
    <location>
        <begin position="77"/>
        <end position="99"/>
    </location>
</feature>
<dbReference type="PANTHER" id="PTHR22911:SF135">
    <property type="entry name" value="BLR4310 PROTEIN"/>
    <property type="match status" value="1"/>
</dbReference>
<feature type="transmembrane region" description="Helical" evidence="1">
    <location>
        <begin position="6"/>
        <end position="23"/>
    </location>
</feature>
<dbReference type="InterPro" id="IPR037185">
    <property type="entry name" value="EmrE-like"/>
</dbReference>
<feature type="domain" description="EamA" evidence="2">
    <location>
        <begin position="5"/>
        <end position="137"/>
    </location>
</feature>
<dbReference type="InterPro" id="IPR000620">
    <property type="entry name" value="EamA_dom"/>
</dbReference>
<keyword evidence="1" id="KW-0472">Membrane</keyword>
<dbReference type="PANTHER" id="PTHR22911">
    <property type="entry name" value="ACYL-MALONYL CONDENSING ENZYME-RELATED"/>
    <property type="match status" value="1"/>
</dbReference>
<feature type="domain" description="EamA" evidence="2">
    <location>
        <begin position="148"/>
        <end position="277"/>
    </location>
</feature>
<evidence type="ECO:0000259" key="2">
    <source>
        <dbReference type="Pfam" id="PF00892"/>
    </source>
</evidence>
<proteinExistence type="predicted"/>
<feature type="transmembrane region" description="Helical" evidence="1">
    <location>
        <begin position="262"/>
        <end position="280"/>
    </location>
</feature>
<keyword evidence="1" id="KW-1133">Transmembrane helix</keyword>
<dbReference type="RefSeq" id="WP_326299114.1">
    <property type="nucleotide sequence ID" value="NZ_JAYLLH010000035.1"/>
</dbReference>
<protein>
    <submittedName>
        <fullName evidence="3">DMT family transporter</fullName>
    </submittedName>
</protein>
<keyword evidence="4" id="KW-1185">Reference proteome</keyword>
<keyword evidence="1" id="KW-0812">Transmembrane</keyword>
<accession>A0ABU6HKQ0</accession>
<evidence type="ECO:0000256" key="1">
    <source>
        <dbReference type="SAM" id="Phobius"/>
    </source>
</evidence>
<comment type="caution">
    <text evidence="3">The sequence shown here is derived from an EMBL/GenBank/DDBJ whole genome shotgun (WGS) entry which is preliminary data.</text>
</comment>
<name>A0ABU6HKQ0_9RHOB</name>
<feature type="transmembrane region" description="Helical" evidence="1">
    <location>
        <begin position="240"/>
        <end position="256"/>
    </location>
</feature>
<organism evidence="3 4">
    <name type="scientific">Mesobacterium hydrothermale</name>
    <dbReference type="NCBI Taxonomy" id="3111907"/>
    <lineage>
        <taxon>Bacteria</taxon>
        <taxon>Pseudomonadati</taxon>
        <taxon>Pseudomonadota</taxon>
        <taxon>Alphaproteobacteria</taxon>
        <taxon>Rhodobacterales</taxon>
        <taxon>Roseobacteraceae</taxon>
        <taxon>Mesobacterium</taxon>
    </lineage>
</organism>
<gene>
    <name evidence="3" type="ORF">VK792_17245</name>
</gene>
<feature type="transmembrane region" description="Helical" evidence="1">
    <location>
        <begin position="175"/>
        <end position="196"/>
    </location>
</feature>